<feature type="region of interest" description="Disordered" evidence="7">
    <location>
        <begin position="2575"/>
        <end position="2609"/>
    </location>
</feature>
<evidence type="ECO:0000256" key="1">
    <source>
        <dbReference type="ARBA" id="ARBA00001974"/>
    </source>
</evidence>
<comment type="caution">
    <text evidence="9">The sequence shown here is derived from an EMBL/GenBank/DDBJ whole genome shotgun (WGS) entry which is preliminary data.</text>
</comment>
<feature type="region of interest" description="Disordered" evidence="7">
    <location>
        <begin position="1001"/>
        <end position="1035"/>
    </location>
</feature>
<feature type="region of interest" description="Disordered" evidence="7">
    <location>
        <begin position="411"/>
        <end position="430"/>
    </location>
</feature>
<evidence type="ECO:0000313" key="9">
    <source>
        <dbReference type="EMBL" id="GFE52635.1"/>
    </source>
</evidence>
<reference evidence="9" key="1">
    <citation type="submission" date="2019-12" db="EMBL/GenBank/DDBJ databases">
        <title>Genome sequence of Babesia ovis.</title>
        <authorList>
            <person name="Yamagishi J."/>
            <person name="Sevinc F."/>
            <person name="Xuan X."/>
        </authorList>
    </citation>
    <scope>NUCLEOTIDE SEQUENCE</scope>
    <source>
        <strain evidence="9">Selcuk</strain>
    </source>
</reference>
<dbReference type="Gene3D" id="2.130.10.10">
    <property type="entry name" value="YVTN repeat-like/Quinoprotein amine dehydrogenase"/>
    <property type="match status" value="1"/>
</dbReference>
<dbReference type="Gene3D" id="3.40.50.720">
    <property type="entry name" value="NAD(P)-binding Rossmann-like Domain"/>
    <property type="match status" value="1"/>
</dbReference>
<evidence type="ECO:0000256" key="4">
    <source>
        <dbReference type="ARBA" id="ARBA00022857"/>
    </source>
</evidence>
<evidence type="ECO:0000256" key="6">
    <source>
        <dbReference type="SAM" id="Coils"/>
    </source>
</evidence>
<dbReference type="GO" id="GO:0016020">
    <property type="term" value="C:membrane"/>
    <property type="evidence" value="ECO:0007669"/>
    <property type="project" value="InterPro"/>
</dbReference>
<dbReference type="InterPro" id="IPR055275">
    <property type="entry name" value="Ferredox_Rdtase"/>
</dbReference>
<dbReference type="InterPro" id="IPR003660">
    <property type="entry name" value="HAMP_dom"/>
</dbReference>
<dbReference type="SUPFAM" id="SSF51971">
    <property type="entry name" value="Nucleotide-binding domain"/>
    <property type="match status" value="1"/>
</dbReference>
<dbReference type="EMBL" id="BLIY01000001">
    <property type="protein sequence ID" value="GFE52635.1"/>
    <property type="molecule type" value="Genomic_DNA"/>
</dbReference>
<protein>
    <submittedName>
        <fullName evidence="9">NADP oxidoreductase</fullName>
    </submittedName>
</protein>
<dbReference type="Gene3D" id="3.50.50.60">
    <property type="entry name" value="FAD/NAD(P)-binding domain"/>
    <property type="match status" value="1"/>
</dbReference>
<gene>
    <name evidence="9" type="ORF">BaOVIS_000390</name>
</gene>
<evidence type="ECO:0000256" key="5">
    <source>
        <dbReference type="ARBA" id="ARBA00023002"/>
    </source>
</evidence>
<sequence length="2609" mass="288305">MEYDPLEDVVVSYIDPFDVWEEIKANLLGILPLPVNTKKINGTHLKKYEQLLPGVTKGFVENATFHCRYVKAAETPEGTKPTDTSNPDEPYMHLYVLPPMEYEFFKQNARTPLKAFVSALKGKRVVIVYGICNKDNHANQKANSKTIQKIRGMLSSISLSHTRFCLVPMLGLPLLTGFGAPVEDVEPAETEDVGAVKNWENLKTVMSDCVSETVAYILLEAVSSLKKNTTASLHEMFMFHDSVLRVYSKFGSVDIAIDGYIDLITKLKNKHLHSLVSPSDLTGAPFIFFLSSVYKMGAVPSAFDLYQYFCYCAVRLLQRQNTAGSLSRACDLLLDCCMLVFKIARKDTTVRPLLWFLTFVHQTLEYIQSRVKSMSELTDLFDQLNLSIGHANMSPSTAVAQQLKKKLSVKYPKDGTPKDGNGSNLSSPKSESMLIDIKPGASTDFVCQSSIQCVQHLNIIKNIRRYIGLFYTFEYKALTILSKLASDGAMLDIGDGQPELACYREYRQLESQLWNRLQDQDTRRKMLIDTVRDCALNFSQGDLPRFSNVVSTTLDDKIALSSINRDCNLLGWNLSFLRKNTIQLNPVQLYAWIGVYEPNHNIENALEIIQACLYSNLDTIENRDNLCLSPNPSEDEAVNDYLRALSEAKMNISDLQVDTSNFYGQSLGYTSKMCQFQLNVYLHQEWLDASIRICLREETKAIVDSHAVSHTPEEILLNNVKLQHGLNVFELKHSFKHCANYILESIVISGDGYQITQQPGTPIPLAILSGVVRSVKAQKVKSCRILQCLMLPIKFAYSPADDSVKLCAYPCTDASANSEPVLLRDISNYICFQITGFSGGRVVIAGDGINYDLSRISLYSQGEKNLMINCEKSDEGIVLNIAETKKCNHVICAPVTVNVDVTKASIYQVVSIYERSTRSDIRLDFTVLPPFCRGITTTAGGYLETILHTMAPYYTLVESVLVDGAPFVIEPTLLEPSTEYHISLNGTNSPSTSDAIQTIHSAETSGRTPKLPNDAMPSIAEGNHESSFEYPNEDTTDTTASTGLTGSNTGDREVVVNYRLLRHMCSHHSRNDDTGLEPLSDALQYRFTVSEFAVCDILVDYNAPKFCLAGVPFESRITLRATRDLASFEYELDRGDEWTLEGPVRGNEQSLKCSETLQLRFKMTVRPTMPGAIVGAGPCGLYLAKNLRGRVSSGARVDIFERLSQPLGLLRYGVAPDSVSIRDSGKALLAGTTERFFFNVRVGTDISIDELKRYYHVCLLSCGAESPRKFKIHNDDAKGVFDALDLVRWYNGHPEAPSSVPYYIKGLTTIGRPIHVSVIGNGNVSLDIARILLSSTESLEITEVNKEFLECLRQIHVASVRIIGRRGIHQSSFTNAEVRRILESTQFIPYTDLLYLDQSALFQPPVLDRRSQRRFALFRKLSDNIHRLDGANTIGGANDTTAGNNIETTNRINEGSHKHLKFDFFKSVLAIERGNNRSITGVILEDNRLDENFVAHATGNRHRLASDMLIKCVGFERCPTVASLLAEVDSRRVFGCGWFATNGKGDLSNTLAATNELARIVSSCLVAIPDSKMSDLEALDDCDGLMFQHGPEVDFTFDHKDDEKIRIQVSNPHDLLFVAQQTTLCIYKLSDLASSVVANESHHQHKLDTVVFQHGIKRIRVKPESHLLACQFASSVEVYDFSAGSTKTAVMLDADIHSMHWSGDKLVIRDVNSVIHSITLDGTITELISDCVCISPLGDNGKHAICRFGDGLSIQVFSDTPDRDRFHSVELPENYDITQVTDVAGCHVLSDDLCAIGLVMDNQDSLILLCKYDDNHVEVMHCGFNELFLTPTGEPIMIEFLWIKQWECLFALSNVATMVVVLSRHPNLGTNSQWHVLNMKEGYGLESVDIDCCPTDLAVCTSYRDTVYRKNADVDAPLLTDPPLFLMAQGSTKVTLNYADICLIDQNQNEIQQLPPLRDGNEGIYFKVFTPSKASSATGGSIEKNHIATKPFGFSGLLETLSADRSTTSGDSVTNLVTSIEDSQDGGASDVTADDNRVLIVPRVSSIDDIISSNILTCSTHGLGDPVAAKIHHIYEAAIRQYDKLEAEAEVKLQRMRLMELMCNTFHIFEHHLQDCEAMAPEKDLDFSPMELAHWTQEIEQIKNMQKEIIDCINSRPKLGSDNLVTVESDPVSDLGDITGLYQRCMQLYTSRFDVQGPQVELAEMENAFNAMQESLKVMNQRLDDYEKRLTNLENQRVLSQESLPTTARDHSYARSSDDFIYELDNLINRLRETRVGHIANSVLQFQEVGPIYANYDKFVKRGTEKQNGKGDIPVSLIDKTSPKIQVFQKELDADDSQIVSFPSFGSSPILSFKEPTKHDALESGSKVDNDTQATDSKPTEMAPNVEPSLSAPPSFAGSVSDSTQSSFFGQSTTLAQANTQENKDIIPTIKAPEGEVLQRQSYTFGDIGNTSSLTLGTGLQVPLPSSNETTRFASFASKSTMSFADLAMSSGSGNNMFGSNVTGTFGSSATVTSPFGSSATVTSPFGSSSSGNNMFGSSAFPSSAPSGGFTGLSGFTSGSFQKSITPGIVPSLGGFGGIKPASGTDNTAPTTAATDSIWNSVRRSDPLD</sequence>
<dbReference type="OrthoDB" id="366145at2759"/>
<evidence type="ECO:0000313" key="10">
    <source>
        <dbReference type="Proteomes" id="UP001057455"/>
    </source>
</evidence>
<dbReference type="GO" id="GO:0016491">
    <property type="term" value="F:oxidoreductase activity"/>
    <property type="evidence" value="ECO:0007669"/>
    <property type="project" value="UniProtKB-KW"/>
</dbReference>
<dbReference type="SUPFAM" id="SSF117289">
    <property type="entry name" value="Nucleoporin domain"/>
    <property type="match status" value="1"/>
</dbReference>
<dbReference type="PRINTS" id="PR00419">
    <property type="entry name" value="ADXRDTASE"/>
</dbReference>
<name>A0A9W5WT99_BABOV</name>
<keyword evidence="10" id="KW-1185">Reference proteome</keyword>
<keyword evidence="4" id="KW-0521">NADP</keyword>
<keyword evidence="5" id="KW-0560">Oxidoreductase</keyword>
<evidence type="ECO:0000259" key="8">
    <source>
        <dbReference type="PROSITE" id="PS50885"/>
    </source>
</evidence>
<comment type="cofactor">
    <cofactor evidence="1">
        <name>FAD</name>
        <dbReference type="ChEBI" id="CHEBI:57692"/>
    </cofactor>
</comment>
<keyword evidence="2" id="KW-0285">Flavoprotein</keyword>
<accession>A0A9W5WT99</accession>
<feature type="compositionally biased region" description="Polar residues" evidence="7">
    <location>
        <begin position="421"/>
        <end position="430"/>
    </location>
</feature>
<proteinExistence type="predicted"/>
<dbReference type="Proteomes" id="UP001057455">
    <property type="component" value="Unassembled WGS sequence"/>
</dbReference>
<organism evidence="9 10">
    <name type="scientific">Babesia ovis</name>
    <dbReference type="NCBI Taxonomy" id="5869"/>
    <lineage>
        <taxon>Eukaryota</taxon>
        <taxon>Sar</taxon>
        <taxon>Alveolata</taxon>
        <taxon>Apicomplexa</taxon>
        <taxon>Aconoidasida</taxon>
        <taxon>Piroplasmida</taxon>
        <taxon>Babesiidae</taxon>
        <taxon>Babesia</taxon>
    </lineage>
</organism>
<evidence type="ECO:0000256" key="7">
    <source>
        <dbReference type="SAM" id="MobiDB-lite"/>
    </source>
</evidence>
<evidence type="ECO:0000256" key="2">
    <source>
        <dbReference type="ARBA" id="ARBA00022630"/>
    </source>
</evidence>
<feature type="coiled-coil region" evidence="6">
    <location>
        <begin position="2202"/>
        <end position="2243"/>
    </location>
</feature>
<keyword evidence="3" id="KW-0274">FAD</keyword>
<feature type="region of interest" description="Disordered" evidence="7">
    <location>
        <begin position="2351"/>
        <end position="2408"/>
    </location>
</feature>
<dbReference type="PANTHER" id="PTHR48467">
    <property type="entry name" value="GLUTAMATE SYNTHASE 1 [NADH], CHLOROPLASTIC-LIKE"/>
    <property type="match status" value="1"/>
</dbReference>
<dbReference type="PANTHER" id="PTHR48467:SF1">
    <property type="entry name" value="GLUTAMATE SYNTHASE 1 [NADH], CHLOROPLASTIC-LIKE"/>
    <property type="match status" value="1"/>
</dbReference>
<dbReference type="InterPro" id="IPR015943">
    <property type="entry name" value="WD40/YVTN_repeat-like_dom_sf"/>
</dbReference>
<dbReference type="InterPro" id="IPR036188">
    <property type="entry name" value="FAD/NAD-bd_sf"/>
</dbReference>
<dbReference type="PROSITE" id="PS50885">
    <property type="entry name" value="HAMP"/>
    <property type="match status" value="1"/>
</dbReference>
<keyword evidence="6" id="KW-0175">Coiled coil</keyword>
<feature type="domain" description="HAMP" evidence="8">
    <location>
        <begin position="2189"/>
        <end position="2221"/>
    </location>
</feature>
<evidence type="ECO:0000256" key="3">
    <source>
        <dbReference type="ARBA" id="ARBA00022827"/>
    </source>
</evidence>
<dbReference type="GO" id="GO:0007165">
    <property type="term" value="P:signal transduction"/>
    <property type="evidence" value="ECO:0007669"/>
    <property type="project" value="InterPro"/>
</dbReference>
<feature type="compositionally biased region" description="Basic and acidic residues" evidence="7">
    <location>
        <begin position="2355"/>
        <end position="2370"/>
    </location>
</feature>